<protein>
    <submittedName>
        <fullName evidence="1">Uncharacterized protein</fullName>
    </submittedName>
</protein>
<comment type="caution">
    <text evidence="1">The sequence shown here is derived from an EMBL/GenBank/DDBJ whole genome shotgun (WGS) entry which is preliminary data.</text>
</comment>
<proteinExistence type="predicted"/>
<gene>
    <name evidence="1" type="ORF">PDJAM_G00189820</name>
</gene>
<name>A0ACC5Y5B0_9TELE</name>
<evidence type="ECO:0000313" key="1">
    <source>
        <dbReference type="EMBL" id="MCJ8730914.1"/>
    </source>
</evidence>
<evidence type="ECO:0000313" key="2">
    <source>
        <dbReference type="Proteomes" id="UP000830395"/>
    </source>
</evidence>
<sequence>MLERLPLTGDPPEQLTKQKCWQEHLAKEKEKTEKQFCIKEVKVRGSFGHTGAGRGIGKGATTKTSAPIQGVKTIPGVARLPSETQRHI</sequence>
<organism evidence="1 2">
    <name type="scientific">Pangasius djambal</name>
    <dbReference type="NCBI Taxonomy" id="1691987"/>
    <lineage>
        <taxon>Eukaryota</taxon>
        <taxon>Metazoa</taxon>
        <taxon>Chordata</taxon>
        <taxon>Craniata</taxon>
        <taxon>Vertebrata</taxon>
        <taxon>Euteleostomi</taxon>
        <taxon>Actinopterygii</taxon>
        <taxon>Neopterygii</taxon>
        <taxon>Teleostei</taxon>
        <taxon>Ostariophysi</taxon>
        <taxon>Siluriformes</taxon>
        <taxon>Pangasiidae</taxon>
        <taxon>Pangasius</taxon>
    </lineage>
</organism>
<keyword evidence="2" id="KW-1185">Reference proteome</keyword>
<accession>A0ACC5Y5B0</accession>
<reference evidence="1" key="1">
    <citation type="submission" date="2020-02" db="EMBL/GenBank/DDBJ databases">
        <title>Genome sequencing of the panga catfish, Pangasius djambal.</title>
        <authorList>
            <person name="Wen M."/>
            <person name="Zahm M."/>
            <person name="Roques C."/>
            <person name="Cabau C."/>
            <person name="Klopp C."/>
            <person name="Donnadieu C."/>
            <person name="Jouanno E."/>
            <person name="Avarre J.-C."/>
            <person name="Campet M."/>
            <person name="Ha T."/>
            <person name="Dugue R."/>
            <person name="Lampietro C."/>
            <person name="Louis A."/>
            <person name="Herpin A."/>
            <person name="Echchiki A."/>
            <person name="Berthelot C."/>
            <person name="Parey E."/>
            <person name="Roest-Crollius H."/>
            <person name="Braasch I."/>
            <person name="Postlethwait J.H."/>
            <person name="Bobe J."/>
            <person name="Montfort J."/>
            <person name="Bouchez O."/>
            <person name="Begum T."/>
            <person name="Schartl M."/>
            <person name="Gustiano R."/>
            <person name="Guiguen Y."/>
        </authorList>
    </citation>
    <scope>NUCLEOTIDE SEQUENCE</scope>
    <source>
        <strain evidence="1">Pdj_M5554</strain>
    </source>
</reference>
<dbReference type="EMBL" id="CM040977">
    <property type="protein sequence ID" value="MCJ8730914.1"/>
    <property type="molecule type" value="Genomic_DNA"/>
</dbReference>
<dbReference type="Proteomes" id="UP000830395">
    <property type="component" value="Chromosome 3"/>
</dbReference>